<evidence type="ECO:0000256" key="6">
    <source>
        <dbReference type="SAM" id="SignalP"/>
    </source>
</evidence>
<dbReference type="InterPro" id="IPR013148">
    <property type="entry name" value="Glyco_hydro_32_N"/>
</dbReference>
<feature type="chain" id="PRO_5026240642" evidence="6">
    <location>
        <begin position="20"/>
        <end position="741"/>
    </location>
</feature>
<dbReference type="GO" id="GO:0005987">
    <property type="term" value="P:sucrose catabolic process"/>
    <property type="evidence" value="ECO:0007669"/>
    <property type="project" value="TreeGrafter"/>
</dbReference>
<dbReference type="PROSITE" id="PS00609">
    <property type="entry name" value="GLYCOSYL_HYDROL_F32"/>
    <property type="match status" value="1"/>
</dbReference>
<accession>A0A6G1GU50</accession>
<sequence>MLGTFVSLFLAALFTPAIAQNLTTPSPNVPTGRPIVGDYNGNLRPQVHYSPPTGFMNDPNGMFVDDTGLYHLYYQYNPTDTVAGNVHWGHATSRDLYTWENQRIAIFPGAPGEQIFSGSAVVDPNNTSGFFPNQTNGVVAFYTLLNPNGVQTQDVAYSTDGGYAFTKYSGNPVLDANSTQFRDPKVIWHTETGSWIMVTAFAQEYTISIWTSPNLREWTFASNFSHHGLLGLQYECPNLVQIPMNGSDDPMYILYISINPGAPLGGSVGQYFPGHFNGTHFTPVDSAARIADFGKDNYAGQFFYGVPGTQHQISIAWASNWQYTNLVPTASEGWRSAMSAPRRNYLANVTDRIPYQLISEPYEVQSMFSEELAFNDSLANGSVFVDYSVLQSGALYFEANVTGLTETSLTGTLNFTLSSVISGEVLRGGTTIGGDTWLDRGKTSGFDNVYFTDKFSVTGLYDGAGEWRISGIIDRTIIELFVNGGEQSATSIFFPSSPLDTMILRAGGIDGSATVSVGVWGLRSGWLGQEGANGTVEVSSDSSDYSSYYISHNSLNSLNFHPSYNIKKSHNSKDSQDPHDSHTPYEPHESNEICTVSSCPCLAQLSAFIPRLEAFITFAHERSARSADVPSTHAYQAIYILHLVSSSKDVFAFWQCIVAQRDHLAGCHPVEFEPLRARMENDKVDKAMLTFRNAVVKLQAWNNYEFDPGHLKSIARRLAEALEEPVVETSAMDICLDAGEI</sequence>
<dbReference type="PANTHER" id="PTHR42800">
    <property type="entry name" value="EXOINULINASE INUD (AFU_ORTHOLOGUE AFUA_5G00480)"/>
    <property type="match status" value="1"/>
</dbReference>
<dbReference type="Pfam" id="PF00251">
    <property type="entry name" value="Glyco_hydro_32N"/>
    <property type="match status" value="1"/>
</dbReference>
<keyword evidence="3 4" id="KW-0326">Glycosidase</keyword>
<evidence type="ECO:0000313" key="9">
    <source>
        <dbReference type="EMBL" id="KAF1984317.1"/>
    </source>
</evidence>
<dbReference type="Gene3D" id="2.115.10.20">
    <property type="entry name" value="Glycosyl hydrolase domain, family 43"/>
    <property type="match status" value="1"/>
</dbReference>
<name>A0A6G1GU50_9PEZI</name>
<dbReference type="EMBL" id="ML977168">
    <property type="protein sequence ID" value="KAF1984317.1"/>
    <property type="molecule type" value="Genomic_DNA"/>
</dbReference>
<dbReference type="SMART" id="SM00640">
    <property type="entry name" value="Glyco_32"/>
    <property type="match status" value="1"/>
</dbReference>
<dbReference type="SUPFAM" id="SSF75005">
    <property type="entry name" value="Arabinanase/levansucrase/invertase"/>
    <property type="match status" value="1"/>
</dbReference>
<feature type="domain" description="Glycosyl hydrolase family 32 N-terminal" evidence="7">
    <location>
        <begin position="48"/>
        <end position="348"/>
    </location>
</feature>
<gene>
    <name evidence="9" type="ORF">K402DRAFT_422853</name>
</gene>
<dbReference type="GO" id="GO:0000324">
    <property type="term" value="C:fungal-type vacuole"/>
    <property type="evidence" value="ECO:0007669"/>
    <property type="project" value="TreeGrafter"/>
</dbReference>
<evidence type="ECO:0000256" key="3">
    <source>
        <dbReference type="ARBA" id="ARBA00023295"/>
    </source>
</evidence>
<dbReference type="InterPro" id="IPR013189">
    <property type="entry name" value="Glyco_hydro_32_C"/>
</dbReference>
<dbReference type="Pfam" id="PF08244">
    <property type="entry name" value="Glyco_hydro_32C"/>
    <property type="match status" value="1"/>
</dbReference>
<dbReference type="InterPro" id="IPR023296">
    <property type="entry name" value="Glyco_hydro_beta-prop_sf"/>
</dbReference>
<keyword evidence="6" id="KW-0732">Signal</keyword>
<keyword evidence="2 4" id="KW-0378">Hydrolase</keyword>
<evidence type="ECO:0000313" key="10">
    <source>
        <dbReference type="Proteomes" id="UP000800041"/>
    </source>
</evidence>
<protein>
    <submittedName>
        <fullName evidence="9">Glycoside hydrolase family 32 protein</fullName>
    </submittedName>
</protein>
<dbReference type="CDD" id="cd18622">
    <property type="entry name" value="GH32_Inu-like"/>
    <property type="match status" value="1"/>
</dbReference>
<dbReference type="InterPro" id="IPR001362">
    <property type="entry name" value="Glyco_hydro_32"/>
</dbReference>
<dbReference type="Proteomes" id="UP000800041">
    <property type="component" value="Unassembled WGS sequence"/>
</dbReference>
<evidence type="ECO:0000259" key="7">
    <source>
        <dbReference type="Pfam" id="PF00251"/>
    </source>
</evidence>
<dbReference type="PANTHER" id="PTHR42800:SF2">
    <property type="entry name" value="INVERTASE-RELATED"/>
    <property type="match status" value="1"/>
</dbReference>
<dbReference type="FunFam" id="2.115.10.20:FF:000002">
    <property type="entry name" value="Invertase 2"/>
    <property type="match status" value="1"/>
</dbReference>
<feature type="domain" description="Glycosyl hydrolase family 32 C-terminal" evidence="8">
    <location>
        <begin position="438"/>
        <end position="520"/>
    </location>
</feature>
<evidence type="ECO:0000259" key="8">
    <source>
        <dbReference type="Pfam" id="PF08244"/>
    </source>
</evidence>
<dbReference type="AlphaFoldDB" id="A0A6G1GU50"/>
<comment type="similarity">
    <text evidence="1 4">Belongs to the glycosyl hydrolase 32 family.</text>
</comment>
<feature type="signal peptide" evidence="6">
    <location>
        <begin position="1"/>
        <end position="19"/>
    </location>
</feature>
<dbReference type="GO" id="GO:0004575">
    <property type="term" value="F:sucrose alpha-glucosidase activity"/>
    <property type="evidence" value="ECO:0007669"/>
    <property type="project" value="TreeGrafter"/>
</dbReference>
<keyword evidence="10" id="KW-1185">Reference proteome</keyword>
<dbReference type="OrthoDB" id="202537at2759"/>
<dbReference type="InterPro" id="IPR013320">
    <property type="entry name" value="ConA-like_dom_sf"/>
</dbReference>
<reference evidence="9" key="1">
    <citation type="journal article" date="2020" name="Stud. Mycol.">
        <title>101 Dothideomycetes genomes: a test case for predicting lifestyles and emergence of pathogens.</title>
        <authorList>
            <person name="Haridas S."/>
            <person name="Albert R."/>
            <person name="Binder M."/>
            <person name="Bloem J."/>
            <person name="Labutti K."/>
            <person name="Salamov A."/>
            <person name="Andreopoulos B."/>
            <person name="Baker S."/>
            <person name="Barry K."/>
            <person name="Bills G."/>
            <person name="Bluhm B."/>
            <person name="Cannon C."/>
            <person name="Castanera R."/>
            <person name="Culley D."/>
            <person name="Daum C."/>
            <person name="Ezra D."/>
            <person name="Gonzalez J."/>
            <person name="Henrissat B."/>
            <person name="Kuo A."/>
            <person name="Liang C."/>
            <person name="Lipzen A."/>
            <person name="Lutzoni F."/>
            <person name="Magnuson J."/>
            <person name="Mondo S."/>
            <person name="Nolan M."/>
            <person name="Ohm R."/>
            <person name="Pangilinan J."/>
            <person name="Park H.-J."/>
            <person name="Ramirez L."/>
            <person name="Alfaro M."/>
            <person name="Sun H."/>
            <person name="Tritt A."/>
            <person name="Yoshinaga Y."/>
            <person name="Zwiers L.-H."/>
            <person name="Turgeon B."/>
            <person name="Goodwin S."/>
            <person name="Spatafora J."/>
            <person name="Crous P."/>
            <person name="Grigoriev I."/>
        </authorList>
    </citation>
    <scope>NUCLEOTIDE SEQUENCE</scope>
    <source>
        <strain evidence="9">CBS 113979</strain>
    </source>
</reference>
<evidence type="ECO:0000256" key="1">
    <source>
        <dbReference type="ARBA" id="ARBA00009902"/>
    </source>
</evidence>
<proteinExistence type="inferred from homology"/>
<evidence type="ECO:0000256" key="2">
    <source>
        <dbReference type="ARBA" id="ARBA00022801"/>
    </source>
</evidence>
<dbReference type="InterPro" id="IPR018053">
    <property type="entry name" value="Glyco_hydro_32_AS"/>
</dbReference>
<feature type="compositionally biased region" description="Basic and acidic residues" evidence="5">
    <location>
        <begin position="571"/>
        <end position="589"/>
    </location>
</feature>
<organism evidence="9 10">
    <name type="scientific">Aulographum hederae CBS 113979</name>
    <dbReference type="NCBI Taxonomy" id="1176131"/>
    <lineage>
        <taxon>Eukaryota</taxon>
        <taxon>Fungi</taxon>
        <taxon>Dikarya</taxon>
        <taxon>Ascomycota</taxon>
        <taxon>Pezizomycotina</taxon>
        <taxon>Dothideomycetes</taxon>
        <taxon>Pleosporomycetidae</taxon>
        <taxon>Aulographales</taxon>
        <taxon>Aulographaceae</taxon>
    </lineage>
</organism>
<dbReference type="Gene3D" id="2.60.120.560">
    <property type="entry name" value="Exo-inulinase, domain 1"/>
    <property type="match status" value="1"/>
</dbReference>
<evidence type="ECO:0000256" key="4">
    <source>
        <dbReference type="RuleBase" id="RU362110"/>
    </source>
</evidence>
<evidence type="ECO:0000256" key="5">
    <source>
        <dbReference type="SAM" id="MobiDB-lite"/>
    </source>
</evidence>
<dbReference type="SUPFAM" id="SSF49899">
    <property type="entry name" value="Concanavalin A-like lectins/glucanases"/>
    <property type="match status" value="1"/>
</dbReference>
<feature type="region of interest" description="Disordered" evidence="5">
    <location>
        <begin position="568"/>
        <end position="589"/>
    </location>
</feature>